<dbReference type="InterPro" id="IPR002871">
    <property type="entry name" value="NIF_FeS_clus_asmbl_NifU_N"/>
</dbReference>
<dbReference type="AlphaFoldDB" id="A0A2A7MQM6"/>
<evidence type="ECO:0000259" key="1">
    <source>
        <dbReference type="Pfam" id="PF01592"/>
    </source>
</evidence>
<accession>A0A2A7MQM6</accession>
<evidence type="ECO:0000313" key="3">
    <source>
        <dbReference type="EMBL" id="PEG34025.1"/>
    </source>
</evidence>
<sequence>MRMEQMYQEVILDHYKHPHHRGLREPFGAEVHHVNPTCGDEVTLRVSLSDDGEHVADVSYDGQGCSISQASTSVLTDLVIGQNVGDALKTVAAFNEMISSRGTIEGDEDVLGDGIAFAGVAKYPARIKCALLGWTAFKAALAEASASDGAVAQAGAGFTTEEILNDVVKRPQQ</sequence>
<feature type="domain" description="NIF system FeS cluster assembly NifU N-terminal" evidence="1">
    <location>
        <begin position="6"/>
        <end position="129"/>
    </location>
</feature>
<dbReference type="Gene3D" id="3.90.1010.10">
    <property type="match status" value="1"/>
</dbReference>
<dbReference type="SUPFAM" id="SSF82649">
    <property type="entry name" value="SufE/NifU"/>
    <property type="match status" value="1"/>
</dbReference>
<dbReference type="Pfam" id="PF01592">
    <property type="entry name" value="NifU_N"/>
    <property type="match status" value="1"/>
</dbReference>
<reference evidence="2" key="3">
    <citation type="submission" date="2020-02" db="EMBL/GenBank/DDBJ databases">
        <authorList>
            <person name="Matsumoto Y."/>
            <person name="Motooka D."/>
            <person name="Nakamura S."/>
        </authorList>
    </citation>
    <scope>NUCLEOTIDE SEQUENCE</scope>
    <source>
        <strain evidence="2">JCM 6377</strain>
    </source>
</reference>
<organism evidence="3 4">
    <name type="scientific">Mycolicibacterium agri</name>
    <name type="common">Mycobacterium agri</name>
    <dbReference type="NCBI Taxonomy" id="36811"/>
    <lineage>
        <taxon>Bacteria</taxon>
        <taxon>Bacillati</taxon>
        <taxon>Actinomycetota</taxon>
        <taxon>Actinomycetes</taxon>
        <taxon>Mycobacteriales</taxon>
        <taxon>Mycobacteriaceae</taxon>
        <taxon>Mycolicibacterium</taxon>
    </lineage>
</organism>
<proteinExistence type="predicted"/>
<evidence type="ECO:0000313" key="2">
    <source>
        <dbReference type="EMBL" id="GFG49184.1"/>
    </source>
</evidence>
<dbReference type="Proteomes" id="UP000465302">
    <property type="component" value="Unassembled WGS sequence"/>
</dbReference>
<dbReference type="NCBIfam" id="TIGR01994">
    <property type="entry name" value="SUF_scaf_2"/>
    <property type="match status" value="1"/>
</dbReference>
<dbReference type="EMBL" id="BLKS01000001">
    <property type="protein sequence ID" value="GFG49184.1"/>
    <property type="molecule type" value="Genomic_DNA"/>
</dbReference>
<dbReference type="GO" id="GO:0016226">
    <property type="term" value="P:iron-sulfur cluster assembly"/>
    <property type="evidence" value="ECO:0007669"/>
    <property type="project" value="InterPro"/>
</dbReference>
<keyword evidence="4" id="KW-1185">Reference proteome</keyword>
<comment type="caution">
    <text evidence="3">The sequence shown here is derived from an EMBL/GenBank/DDBJ whole genome shotgun (WGS) entry which is preliminary data.</text>
</comment>
<evidence type="ECO:0000313" key="5">
    <source>
        <dbReference type="Proteomes" id="UP000465302"/>
    </source>
</evidence>
<dbReference type="Proteomes" id="UP000220914">
    <property type="component" value="Unassembled WGS sequence"/>
</dbReference>
<dbReference type="GO" id="GO:0051536">
    <property type="term" value="F:iron-sulfur cluster binding"/>
    <property type="evidence" value="ECO:0007669"/>
    <property type="project" value="InterPro"/>
</dbReference>
<gene>
    <name evidence="3" type="ORF">CQY20_27755</name>
    <name evidence="2" type="ORF">MAGR_06250</name>
</gene>
<dbReference type="PANTHER" id="PTHR10093">
    <property type="entry name" value="IRON-SULFUR CLUSTER ASSEMBLY ENZYME NIFU HOMOLOG"/>
    <property type="match status" value="1"/>
</dbReference>
<name>A0A2A7MQM6_MYCAG</name>
<reference evidence="3 4" key="1">
    <citation type="submission" date="2017-10" db="EMBL/GenBank/DDBJ databases">
        <title>The new phylogeny of genus Mycobacterium.</title>
        <authorList>
            <person name="Tortoli E."/>
            <person name="Trovato A."/>
            <person name="Cirillo D.M."/>
        </authorList>
    </citation>
    <scope>NUCLEOTIDE SEQUENCE [LARGE SCALE GENOMIC DNA]</scope>
    <source>
        <strain evidence="3 4">CCUG37673</strain>
    </source>
</reference>
<reference evidence="2 5" key="2">
    <citation type="journal article" date="2019" name="Emerg. Microbes Infect.">
        <title>Comprehensive subspecies identification of 175 nontuberculous mycobacteria species based on 7547 genomic profiles.</title>
        <authorList>
            <person name="Matsumoto Y."/>
            <person name="Kinjo T."/>
            <person name="Motooka D."/>
            <person name="Nabeya D."/>
            <person name="Jung N."/>
            <person name="Uechi K."/>
            <person name="Horii T."/>
            <person name="Iida T."/>
            <person name="Fujita J."/>
            <person name="Nakamura S."/>
        </authorList>
    </citation>
    <scope>NUCLEOTIDE SEQUENCE [LARGE SCALE GENOMIC DNA]</scope>
    <source>
        <strain evidence="2 5">JCM 6377</strain>
    </source>
</reference>
<protein>
    <submittedName>
        <fullName evidence="2">Iron-sulfur cluster assembly scaffold protein NifU</fullName>
    </submittedName>
    <submittedName>
        <fullName evidence="3">SUF system NifU family Fe-S cluster assembly protein</fullName>
    </submittedName>
</protein>
<dbReference type="EMBL" id="PDCP01000081">
    <property type="protein sequence ID" value="PEG34025.1"/>
    <property type="molecule type" value="Genomic_DNA"/>
</dbReference>
<dbReference type="GO" id="GO:0005506">
    <property type="term" value="F:iron ion binding"/>
    <property type="evidence" value="ECO:0007669"/>
    <property type="project" value="InterPro"/>
</dbReference>
<dbReference type="CDD" id="cd06664">
    <property type="entry name" value="IscU_like"/>
    <property type="match status" value="1"/>
</dbReference>
<dbReference type="OrthoDB" id="9804157at2"/>
<evidence type="ECO:0000313" key="4">
    <source>
        <dbReference type="Proteomes" id="UP000220914"/>
    </source>
</evidence>
<dbReference type="RefSeq" id="WP_097943589.1">
    <property type="nucleotide sequence ID" value="NZ_BLKS01000001.1"/>
</dbReference>